<dbReference type="Pfam" id="PF01866">
    <property type="entry name" value="Diphthamide_syn"/>
    <property type="match status" value="1"/>
</dbReference>
<dbReference type="GO" id="GO:0046872">
    <property type="term" value="F:metal ion binding"/>
    <property type="evidence" value="ECO:0007669"/>
    <property type="project" value="UniProtKB-KW"/>
</dbReference>
<dbReference type="InterPro" id="IPR042265">
    <property type="entry name" value="DPH1/DPH2_3"/>
</dbReference>
<comment type="pathway">
    <text evidence="2">Protein modification; peptidyl-diphthamide biosynthesis.</text>
</comment>
<organism evidence="10 11">
    <name type="scientific">Zingiber officinale</name>
    <name type="common">Ginger</name>
    <name type="synonym">Amomum zingiber</name>
    <dbReference type="NCBI Taxonomy" id="94328"/>
    <lineage>
        <taxon>Eukaryota</taxon>
        <taxon>Viridiplantae</taxon>
        <taxon>Streptophyta</taxon>
        <taxon>Embryophyta</taxon>
        <taxon>Tracheophyta</taxon>
        <taxon>Spermatophyta</taxon>
        <taxon>Magnoliopsida</taxon>
        <taxon>Liliopsida</taxon>
        <taxon>Zingiberales</taxon>
        <taxon>Zingiberaceae</taxon>
        <taxon>Zingiber</taxon>
    </lineage>
</organism>
<evidence type="ECO:0000256" key="5">
    <source>
        <dbReference type="ARBA" id="ARBA00022723"/>
    </source>
</evidence>
<keyword evidence="6" id="KW-0408">Iron</keyword>
<evidence type="ECO:0000256" key="4">
    <source>
        <dbReference type="ARBA" id="ARBA00021914"/>
    </source>
</evidence>
<evidence type="ECO:0000313" key="10">
    <source>
        <dbReference type="EMBL" id="KAG6531871.1"/>
    </source>
</evidence>
<accession>A0A8J5IB70</accession>
<dbReference type="EMBL" id="JACMSC010000002">
    <property type="protein sequence ID" value="KAG6531871.1"/>
    <property type="molecule type" value="Genomic_DNA"/>
</dbReference>
<protein>
    <recommendedName>
        <fullName evidence="4">2-(3-amino-3-carboxypropyl)histidine synthase subunit 2</fullName>
    </recommendedName>
    <alternativeName>
        <fullName evidence="8">Diphthamide biosynthesis protein 2</fullName>
    </alternativeName>
    <alternativeName>
        <fullName evidence="9">Diphtheria toxin resistance protein 2</fullName>
    </alternativeName>
</protein>
<dbReference type="GO" id="GO:0051536">
    <property type="term" value="F:iron-sulfur cluster binding"/>
    <property type="evidence" value="ECO:0007669"/>
    <property type="project" value="UniProtKB-KW"/>
</dbReference>
<comment type="caution">
    <text evidence="10">The sequence shown here is derived from an EMBL/GenBank/DDBJ whole genome shotgun (WGS) entry which is preliminary data.</text>
</comment>
<dbReference type="AlphaFoldDB" id="A0A8J5IB70"/>
<keyword evidence="7" id="KW-0411">Iron-sulfur</keyword>
<dbReference type="FunFam" id="3.40.50.11860:FF:000001">
    <property type="entry name" value="2-(3-amino-3-carboxypropyl)histidine synthase subunit 2"/>
    <property type="match status" value="1"/>
</dbReference>
<evidence type="ECO:0000256" key="8">
    <source>
        <dbReference type="ARBA" id="ARBA00032573"/>
    </source>
</evidence>
<evidence type="ECO:0000256" key="3">
    <source>
        <dbReference type="ARBA" id="ARBA00006179"/>
    </source>
</evidence>
<dbReference type="FunFam" id="3.40.50.11840:FF:000002">
    <property type="entry name" value="2-(3-amino-3-carboxypropyl)histidine synthase subunit 2"/>
    <property type="match status" value="1"/>
</dbReference>
<evidence type="ECO:0000256" key="2">
    <source>
        <dbReference type="ARBA" id="ARBA00005156"/>
    </source>
</evidence>
<dbReference type="InterPro" id="IPR042263">
    <property type="entry name" value="DPH1/DPH2_1"/>
</dbReference>
<proteinExistence type="inferred from homology"/>
<dbReference type="SFLD" id="SFLDS00032">
    <property type="entry name" value="Radical_SAM_3-amino-3-carboxyp"/>
    <property type="match status" value="1"/>
</dbReference>
<dbReference type="Gene3D" id="3.40.50.11840">
    <property type="entry name" value="Diphthamide synthesis DPH1/DPH2 domain 1"/>
    <property type="match status" value="1"/>
</dbReference>
<dbReference type="Proteomes" id="UP000734854">
    <property type="component" value="Unassembled WGS sequence"/>
</dbReference>
<keyword evidence="11" id="KW-1185">Reference proteome</keyword>
<evidence type="ECO:0000256" key="6">
    <source>
        <dbReference type="ARBA" id="ARBA00023004"/>
    </source>
</evidence>
<dbReference type="Gene3D" id="3.40.50.11860">
    <property type="entry name" value="Diphthamide synthesis DPH1/DPH2 domain 3"/>
    <property type="match status" value="1"/>
</dbReference>
<dbReference type="PANTHER" id="PTHR10762:SF2">
    <property type="entry name" value="2-(3-AMINO-3-CARBOXYPROPYL)HISTIDINE SYNTHASE SUBUNIT 2"/>
    <property type="match status" value="1"/>
</dbReference>
<sequence>MDFESKYEISSTVDFIRRRNFTRVALQFPDELLKDSPRVAMVLRSELGKDVRLYVMADAAYGSCCVDEIGASHVNAECVVHYGHACMSPFDGDKLSFSTSTLPAMFVFGKASIDVKDCVQSLIQCLSSSNKSIMVMFGLECAHALEDLKAKVSESLILGQSHPSLKVVYAEVAGLVIDPYVDSTKEIDQVTSHSNSMSDAGFNVNEDERKIFQFSNRNKTESGTSYCLGGLTWNVPDRKIEDYLLFWIGPDNAAFNNVMLTFNNCEIIACEFSWFSSVRYDTDKRCLLKDLPNQQRILRRRYYLVEKAKDANIVGILVGTLGVAGYLHIIEQMKELIKRAGKKSYTLVMGRPNPAKLANFPECDVFVYVSCAQTALLDCKEFLAPVITPFEAVLAFSRGRQWTGEYVVNFQDLIASNIVEEVECAEEARFSFIKGGYMEDSHPQENGKEHDGSSLALTTITEKALSLQHQNPDSILFKGNARSGSEFFAARSYQGLNMQYENPAPPSYVMGRTGRAAAYVDEKRQAEGSPGVVD</sequence>
<reference evidence="10 11" key="1">
    <citation type="submission" date="2020-08" db="EMBL/GenBank/DDBJ databases">
        <title>Plant Genome Project.</title>
        <authorList>
            <person name="Zhang R.-G."/>
        </authorList>
    </citation>
    <scope>NUCLEOTIDE SEQUENCE [LARGE SCALE GENOMIC DNA]</scope>
    <source>
        <tissue evidence="10">Rhizome</tissue>
    </source>
</reference>
<evidence type="ECO:0000256" key="7">
    <source>
        <dbReference type="ARBA" id="ARBA00023014"/>
    </source>
</evidence>
<comment type="cofactor">
    <cofactor evidence="1">
        <name>[4Fe-4S] cluster</name>
        <dbReference type="ChEBI" id="CHEBI:49883"/>
    </cofactor>
</comment>
<dbReference type="UniPathway" id="UPA00559"/>
<dbReference type="PANTHER" id="PTHR10762">
    <property type="entry name" value="DIPHTHAMIDE BIOSYNTHESIS PROTEIN"/>
    <property type="match status" value="1"/>
</dbReference>
<evidence type="ECO:0000313" key="11">
    <source>
        <dbReference type="Proteomes" id="UP000734854"/>
    </source>
</evidence>
<name>A0A8J5IB70_ZINOF</name>
<dbReference type="GO" id="GO:0090560">
    <property type="term" value="F:2-(3-amino-3-carboxypropyl)histidine synthase activity"/>
    <property type="evidence" value="ECO:0007669"/>
    <property type="project" value="InterPro"/>
</dbReference>
<comment type="similarity">
    <text evidence="3">Belongs to the DPH1/DPH2 family. DPH2 subfamily.</text>
</comment>
<gene>
    <name evidence="10" type="ORF">ZIOFF_005706</name>
</gene>
<keyword evidence="5" id="KW-0479">Metal-binding</keyword>
<evidence type="ECO:0000256" key="9">
    <source>
        <dbReference type="ARBA" id="ARBA00032791"/>
    </source>
</evidence>
<dbReference type="NCBIfam" id="TIGR00322">
    <property type="entry name" value="diphth2_R"/>
    <property type="match status" value="1"/>
</dbReference>
<dbReference type="SFLD" id="SFLDG01121">
    <property type="entry name" value="Diphthamide_biosynthesis"/>
    <property type="match status" value="1"/>
</dbReference>
<dbReference type="InterPro" id="IPR016435">
    <property type="entry name" value="DPH1/DPH2"/>
</dbReference>
<dbReference type="GO" id="GO:0017183">
    <property type="term" value="P:protein histidyl modification to diphthamide"/>
    <property type="evidence" value="ECO:0007669"/>
    <property type="project" value="UniProtKB-UniPathway"/>
</dbReference>
<evidence type="ECO:0000256" key="1">
    <source>
        <dbReference type="ARBA" id="ARBA00001966"/>
    </source>
</evidence>